<dbReference type="EMBL" id="LAZR01005656">
    <property type="protein sequence ID" value="KKM98185.1"/>
    <property type="molecule type" value="Genomic_DNA"/>
</dbReference>
<sequence length="613" mass="66929">RNLASFIAFEDARGGIGTITGDIREDLDKLADHEGLLTFKFQELIKPPDMKSETLTNATKTLADFTKMLESDIDGTMRLYMSWAHQIWYSDGSALGMTKATDPYTIGTDISDVIIYTIPTTGVKTMVIGNNNSAAIQTEVDPVSGAFTAHATQKGMTFIEYDGKLWAGEEGVLSWSIDPSGTWTVAAPTGAWPNSWKFIGVFPFGQNDFKPYALIHIDDPARTQLAVVDMDSNTLIPINLGIAGLIDAVPAHGEILLVANNGRDVFLYDPFNRRKRDLDYGAQERGGYLFHEGALAIAAAEHPRGPMVMVDHSSEGHIFLHKSTGWTPYGSHMVGVPVAGGMYVVHLNKMVFAVKPAGADLDLFHIHWVDEAYKPGDIQTYDIETADMAAIMPWFDMGFSQLSGPMLTCHCGGWFDSNNKVKVEYQFLGGAALGGFPYNFPIQLPGWILLGEFPNTDIPGSPEISGRADPVATEDTILFNGLEGIEHNEARFRITLITTPGNQPRQTPNAYPLIFQFLKRPDLRDSLRIEVDVQKTIGAGDVSTVDELLSSLRAAYNKKTIPVVTYADRTTYAFLTSLPRILTIGGVQPTVGDVSSDDIPTGAVVVVTMAEPL</sequence>
<feature type="non-terminal residue" evidence="1">
    <location>
        <position position="1"/>
    </location>
</feature>
<evidence type="ECO:0000313" key="1">
    <source>
        <dbReference type="EMBL" id="KKM98185.1"/>
    </source>
</evidence>
<accession>A0A0F9PB27</accession>
<protein>
    <submittedName>
        <fullName evidence="1">Uncharacterized protein</fullName>
    </submittedName>
</protein>
<gene>
    <name evidence="1" type="ORF">LCGC14_1160620</name>
</gene>
<comment type="caution">
    <text evidence="1">The sequence shown here is derived from an EMBL/GenBank/DDBJ whole genome shotgun (WGS) entry which is preliminary data.</text>
</comment>
<name>A0A0F9PB27_9ZZZZ</name>
<dbReference type="AlphaFoldDB" id="A0A0F9PB27"/>
<organism evidence="1">
    <name type="scientific">marine sediment metagenome</name>
    <dbReference type="NCBI Taxonomy" id="412755"/>
    <lineage>
        <taxon>unclassified sequences</taxon>
        <taxon>metagenomes</taxon>
        <taxon>ecological metagenomes</taxon>
    </lineage>
</organism>
<proteinExistence type="predicted"/>
<reference evidence="1" key="1">
    <citation type="journal article" date="2015" name="Nature">
        <title>Complex archaea that bridge the gap between prokaryotes and eukaryotes.</title>
        <authorList>
            <person name="Spang A."/>
            <person name="Saw J.H."/>
            <person name="Jorgensen S.L."/>
            <person name="Zaremba-Niedzwiedzka K."/>
            <person name="Martijn J."/>
            <person name="Lind A.E."/>
            <person name="van Eijk R."/>
            <person name="Schleper C."/>
            <person name="Guy L."/>
            <person name="Ettema T.J."/>
        </authorList>
    </citation>
    <scope>NUCLEOTIDE SEQUENCE</scope>
</reference>